<dbReference type="InterPro" id="IPR036291">
    <property type="entry name" value="NAD(P)-bd_dom_sf"/>
</dbReference>
<gene>
    <name evidence="7" type="ORF">PCC79_14305</name>
</gene>
<dbReference type="RefSeq" id="WP_342372213.1">
    <property type="nucleotide sequence ID" value="NZ_CP115965.1"/>
</dbReference>
<protein>
    <submittedName>
        <fullName evidence="7">Hydroxyacid dehydrogenase</fullName>
    </submittedName>
</protein>
<proteinExistence type="inferred from homology"/>
<dbReference type="PANTHER" id="PTHR10996:SF178">
    <property type="entry name" value="2-HYDROXYACID DEHYDROGENASE YGL185C-RELATED"/>
    <property type="match status" value="1"/>
</dbReference>
<accession>A0ABZ3C5H9</accession>
<evidence type="ECO:0000259" key="6">
    <source>
        <dbReference type="Pfam" id="PF02826"/>
    </source>
</evidence>
<evidence type="ECO:0000313" key="8">
    <source>
        <dbReference type="Proteomes" id="UP001434337"/>
    </source>
</evidence>
<dbReference type="CDD" id="cd12167">
    <property type="entry name" value="2-Hacid_dh_8"/>
    <property type="match status" value="1"/>
</dbReference>
<dbReference type="InterPro" id="IPR006139">
    <property type="entry name" value="D-isomer_2_OHA_DH_cat_dom"/>
</dbReference>
<feature type="domain" description="D-isomer specific 2-hydroxyacid dehydrogenase catalytic" evidence="5">
    <location>
        <begin position="56"/>
        <end position="326"/>
    </location>
</feature>
<dbReference type="Pfam" id="PF00389">
    <property type="entry name" value="2-Hacid_dh"/>
    <property type="match status" value="1"/>
</dbReference>
<keyword evidence="2 4" id="KW-0560">Oxidoreductase</keyword>
<dbReference type="Proteomes" id="UP001434337">
    <property type="component" value="Chromosome"/>
</dbReference>
<dbReference type="EMBL" id="CP115965">
    <property type="protein sequence ID" value="WZW98050.1"/>
    <property type="molecule type" value="Genomic_DNA"/>
</dbReference>
<organism evidence="7 8">
    <name type="scientific">Propioniciclava soli</name>
    <dbReference type="NCBI Taxonomy" id="2775081"/>
    <lineage>
        <taxon>Bacteria</taxon>
        <taxon>Bacillati</taxon>
        <taxon>Actinomycetota</taxon>
        <taxon>Actinomycetes</taxon>
        <taxon>Propionibacteriales</taxon>
        <taxon>Propionibacteriaceae</taxon>
        <taxon>Propioniciclava</taxon>
    </lineage>
</organism>
<feature type="domain" description="D-isomer specific 2-hydroxyacid dehydrogenase NAD-binding" evidence="6">
    <location>
        <begin position="148"/>
        <end position="295"/>
    </location>
</feature>
<dbReference type="SUPFAM" id="SSF51735">
    <property type="entry name" value="NAD(P)-binding Rossmann-fold domains"/>
    <property type="match status" value="1"/>
</dbReference>
<name>A0ABZ3C5H9_9ACTN</name>
<dbReference type="Gene3D" id="3.40.50.720">
    <property type="entry name" value="NAD(P)-binding Rossmann-like Domain"/>
    <property type="match status" value="2"/>
</dbReference>
<reference evidence="7 8" key="1">
    <citation type="journal article" date="2023" name="Environ Microbiome">
        <title>A coral-associated actinobacterium mitigates coral bleaching under heat stress.</title>
        <authorList>
            <person name="Li J."/>
            <person name="Zou Y."/>
            <person name="Li Q."/>
            <person name="Zhang J."/>
            <person name="Bourne D.G."/>
            <person name="Lyu Y."/>
            <person name="Liu C."/>
            <person name="Zhang S."/>
        </authorList>
    </citation>
    <scope>NUCLEOTIDE SEQUENCE [LARGE SCALE GENOMIC DNA]</scope>
    <source>
        <strain evidence="7 8">SCSIO 13291</strain>
    </source>
</reference>
<dbReference type="InterPro" id="IPR050223">
    <property type="entry name" value="D-isomer_2-hydroxyacid_DH"/>
</dbReference>
<dbReference type="Pfam" id="PF02826">
    <property type="entry name" value="2-Hacid_dh_C"/>
    <property type="match status" value="1"/>
</dbReference>
<comment type="similarity">
    <text evidence="1 4">Belongs to the D-isomer specific 2-hydroxyacid dehydrogenase family.</text>
</comment>
<sequence>MTERPRAVLAMPAGLPERMFAPGDLAAMHRALDLTAHPGVEPPQGDDIAFLITGWGSPRLDAAALDRLPGLTHVFHTAGSVRALLAPEVWRRGIVVTSAAEANAVPVAEFTLGWILLAGKAVPDAAAVYRSSRGTVWADPDAYAGPAFARVGNYRRVVGIISASSIGRRVMALLAPFDLEVLLFDPYVSDADAAALGATKVELAELFARSDVVSLHAPDLPATRGMVTRELLASLPDGATFINTARPAIVDQDGLVAVLKEGRHRAILDVTTPEPLPADHPLWELPNVTLTPHWAGSQGLELHRMGRMAVDAVADVLAGRRPRGEVTSAMLATMA</sequence>
<evidence type="ECO:0000256" key="3">
    <source>
        <dbReference type="ARBA" id="ARBA00023027"/>
    </source>
</evidence>
<dbReference type="SUPFAM" id="SSF52283">
    <property type="entry name" value="Formate/glycerate dehydrogenase catalytic domain-like"/>
    <property type="match status" value="1"/>
</dbReference>
<evidence type="ECO:0000256" key="2">
    <source>
        <dbReference type="ARBA" id="ARBA00023002"/>
    </source>
</evidence>
<evidence type="ECO:0000259" key="5">
    <source>
        <dbReference type="Pfam" id="PF00389"/>
    </source>
</evidence>
<keyword evidence="3" id="KW-0520">NAD</keyword>
<evidence type="ECO:0000256" key="4">
    <source>
        <dbReference type="RuleBase" id="RU003719"/>
    </source>
</evidence>
<dbReference type="InterPro" id="IPR006140">
    <property type="entry name" value="D-isomer_DH_NAD-bd"/>
</dbReference>
<evidence type="ECO:0000256" key="1">
    <source>
        <dbReference type="ARBA" id="ARBA00005854"/>
    </source>
</evidence>
<dbReference type="PANTHER" id="PTHR10996">
    <property type="entry name" value="2-HYDROXYACID DEHYDROGENASE-RELATED"/>
    <property type="match status" value="1"/>
</dbReference>
<evidence type="ECO:0000313" key="7">
    <source>
        <dbReference type="EMBL" id="WZW98050.1"/>
    </source>
</evidence>
<keyword evidence="8" id="KW-1185">Reference proteome</keyword>